<dbReference type="AlphaFoldDB" id="A0A7I8J1U7"/>
<dbReference type="Pfam" id="PF03110">
    <property type="entry name" value="SBP"/>
    <property type="match status" value="1"/>
</dbReference>
<dbReference type="Gene3D" id="4.10.1100.10">
    <property type="entry name" value="Transcription factor, SBP-box domain"/>
    <property type="match status" value="1"/>
</dbReference>
<dbReference type="EMBL" id="LR743594">
    <property type="protein sequence ID" value="CAA2623759.1"/>
    <property type="molecule type" value="Genomic_DNA"/>
</dbReference>
<evidence type="ECO:0000256" key="4">
    <source>
        <dbReference type="PROSITE-ProRule" id="PRU00470"/>
    </source>
</evidence>
<evidence type="ECO:0000256" key="5">
    <source>
        <dbReference type="SAM" id="MobiDB-lite"/>
    </source>
</evidence>
<dbReference type="GO" id="GO:0003677">
    <property type="term" value="F:DNA binding"/>
    <property type="evidence" value="ECO:0007669"/>
    <property type="project" value="InterPro"/>
</dbReference>
<dbReference type="EMBL" id="CACRZD030000007">
    <property type="protein sequence ID" value="CAA6663290.1"/>
    <property type="molecule type" value="Genomic_DNA"/>
</dbReference>
<keyword evidence="8" id="KW-1185">Reference proteome</keyword>
<name>A0A7I8J1U7_SPIIN</name>
<evidence type="ECO:0000313" key="8">
    <source>
        <dbReference type="Proteomes" id="UP001189122"/>
    </source>
</evidence>
<dbReference type="InterPro" id="IPR004333">
    <property type="entry name" value="SBP_dom"/>
</dbReference>
<keyword evidence="1" id="KW-0479">Metal-binding</keyword>
<accession>A0A7I8J1U7</accession>
<keyword evidence="3" id="KW-0862">Zinc</keyword>
<dbReference type="GO" id="GO:0005634">
    <property type="term" value="C:nucleus"/>
    <property type="evidence" value="ECO:0007669"/>
    <property type="project" value="InterPro"/>
</dbReference>
<dbReference type="InterPro" id="IPR036893">
    <property type="entry name" value="SBP_sf"/>
</dbReference>
<dbReference type="PANTHER" id="PTHR31251:SF169">
    <property type="entry name" value="SQUAMOSA PROMOTER-BINDING-LIKE PROTEIN 8"/>
    <property type="match status" value="1"/>
</dbReference>
<proteinExistence type="predicted"/>
<dbReference type="SUPFAM" id="SSF103612">
    <property type="entry name" value="SBT domain"/>
    <property type="match status" value="1"/>
</dbReference>
<organism evidence="7">
    <name type="scientific">Spirodela intermedia</name>
    <name type="common">Intermediate duckweed</name>
    <dbReference type="NCBI Taxonomy" id="51605"/>
    <lineage>
        <taxon>Eukaryota</taxon>
        <taxon>Viridiplantae</taxon>
        <taxon>Streptophyta</taxon>
        <taxon>Embryophyta</taxon>
        <taxon>Tracheophyta</taxon>
        <taxon>Spermatophyta</taxon>
        <taxon>Magnoliopsida</taxon>
        <taxon>Liliopsida</taxon>
        <taxon>Araceae</taxon>
        <taxon>Lemnoideae</taxon>
        <taxon>Spirodela</taxon>
    </lineage>
</organism>
<protein>
    <recommendedName>
        <fullName evidence="6">SBP-type domain-containing protein</fullName>
    </recommendedName>
</protein>
<dbReference type="PROSITE" id="PS51141">
    <property type="entry name" value="ZF_SBP"/>
    <property type="match status" value="1"/>
</dbReference>
<evidence type="ECO:0000256" key="1">
    <source>
        <dbReference type="ARBA" id="ARBA00022723"/>
    </source>
</evidence>
<evidence type="ECO:0000259" key="6">
    <source>
        <dbReference type="PROSITE" id="PS51141"/>
    </source>
</evidence>
<evidence type="ECO:0000256" key="3">
    <source>
        <dbReference type="ARBA" id="ARBA00022833"/>
    </source>
</evidence>
<evidence type="ECO:0000256" key="2">
    <source>
        <dbReference type="ARBA" id="ARBA00022771"/>
    </source>
</evidence>
<sequence length="127" mass="13621">MASLCRPPPPLTPRRPAHENWAEPRRKDLLLLHPDGELMRLGSNVYRRSSGGTAAAAAAAGGGLFGTTSCDGGRCSSAVRCQAEGCGADLARAKHYHRRHKVCEFHSKAAAAVVHGLTQRFCQQCSR</sequence>
<reference evidence="7 8" key="1">
    <citation type="submission" date="2019-12" db="EMBL/GenBank/DDBJ databases">
        <authorList>
            <person name="Scholz U."/>
            <person name="Mascher M."/>
            <person name="Fiebig A."/>
        </authorList>
    </citation>
    <scope>NUCLEOTIDE SEQUENCE</scope>
</reference>
<feature type="domain" description="SBP-type" evidence="6">
    <location>
        <begin position="78"/>
        <end position="127"/>
    </location>
</feature>
<dbReference type="InterPro" id="IPR044817">
    <property type="entry name" value="SBP-like"/>
</dbReference>
<feature type="compositionally biased region" description="Pro residues" evidence="5">
    <location>
        <begin position="1"/>
        <end position="13"/>
    </location>
</feature>
<keyword evidence="2 4" id="KW-0863">Zinc-finger</keyword>
<evidence type="ECO:0000313" key="7">
    <source>
        <dbReference type="EMBL" id="CAA2623759.1"/>
    </source>
</evidence>
<dbReference type="Proteomes" id="UP001189122">
    <property type="component" value="Unassembled WGS sequence"/>
</dbReference>
<feature type="region of interest" description="Disordered" evidence="5">
    <location>
        <begin position="1"/>
        <end position="24"/>
    </location>
</feature>
<dbReference type="GO" id="GO:0008270">
    <property type="term" value="F:zinc ion binding"/>
    <property type="evidence" value="ECO:0007669"/>
    <property type="project" value="UniProtKB-KW"/>
</dbReference>
<gene>
    <name evidence="7" type="ORF">SI7747_07009675</name>
</gene>
<dbReference type="PANTHER" id="PTHR31251">
    <property type="entry name" value="SQUAMOSA PROMOTER-BINDING-LIKE PROTEIN 4"/>
    <property type="match status" value="1"/>
</dbReference>